<evidence type="ECO:0000259" key="2">
    <source>
        <dbReference type="Pfam" id="PF00149"/>
    </source>
</evidence>
<organism evidence="3 4">
    <name type="scientific">Mucilaginibacter frigoritolerans</name>
    <dbReference type="NCBI Taxonomy" id="652788"/>
    <lineage>
        <taxon>Bacteria</taxon>
        <taxon>Pseudomonadati</taxon>
        <taxon>Bacteroidota</taxon>
        <taxon>Sphingobacteriia</taxon>
        <taxon>Sphingobacteriales</taxon>
        <taxon>Sphingobacteriaceae</taxon>
        <taxon>Mucilaginibacter</taxon>
    </lineage>
</organism>
<dbReference type="InterPro" id="IPR029052">
    <property type="entry name" value="Metallo-depent_PP-like"/>
</dbReference>
<comment type="caution">
    <text evidence="3">The sequence shown here is derived from an EMBL/GenBank/DDBJ whole genome shotgun (WGS) entry which is preliminary data.</text>
</comment>
<dbReference type="PRINTS" id="PR01607">
    <property type="entry name" value="APYRASEFAMLY"/>
</dbReference>
<dbReference type="OrthoDB" id="9775118at2"/>
<accession>A0A562TS52</accession>
<dbReference type="GO" id="GO:0009166">
    <property type="term" value="P:nucleotide catabolic process"/>
    <property type="evidence" value="ECO:0007669"/>
    <property type="project" value="InterPro"/>
</dbReference>
<name>A0A562TS52_9SPHI</name>
<evidence type="ECO:0000256" key="1">
    <source>
        <dbReference type="RuleBase" id="RU362119"/>
    </source>
</evidence>
<dbReference type="InterPro" id="IPR004843">
    <property type="entry name" value="Calcineurin-like_PHP"/>
</dbReference>
<dbReference type="AlphaFoldDB" id="A0A562TS52"/>
<sequence>MNKQRRSFLNQISFMAGVAALNKPMSSVASISKHINTIHSSGHAVTIYHTNDLHGNLHATYNNMGGINKLKALIENQETGGILLDAGDFLDGNSNFTKHKQVIDLMNKMGYNVATIGNHELLQGQDYLAQLIPFMKFKLVNCNYEFNSSLNKLVAPYIIINSGKFKIGITGVGHQIAGIKYNDAISSANNMAAFLKKNENCDLVVCLSHLGYSQKGDLPDNQKLARESEHIDVILSGHNHKLLQGPAVISNKNKQEVIVSQAAWDGLMLGKTVFSFENEKQKFNLKAKYLIPGQSYDKTYTSSFYELRLREKELMAS</sequence>
<proteinExistence type="inferred from homology"/>
<dbReference type="GO" id="GO:0000166">
    <property type="term" value="F:nucleotide binding"/>
    <property type="evidence" value="ECO:0007669"/>
    <property type="project" value="UniProtKB-KW"/>
</dbReference>
<dbReference type="CDD" id="cd00845">
    <property type="entry name" value="MPP_UshA_N_like"/>
    <property type="match status" value="1"/>
</dbReference>
<protein>
    <submittedName>
        <fullName evidence="3">5'-nucleotidase</fullName>
    </submittedName>
</protein>
<gene>
    <name evidence="3" type="ORF">JN11_04116</name>
</gene>
<evidence type="ECO:0000313" key="3">
    <source>
        <dbReference type="EMBL" id="TWI96382.1"/>
    </source>
</evidence>
<dbReference type="PANTHER" id="PTHR11575">
    <property type="entry name" value="5'-NUCLEOTIDASE-RELATED"/>
    <property type="match status" value="1"/>
</dbReference>
<dbReference type="InterPro" id="IPR006179">
    <property type="entry name" value="5_nucleotidase/apyrase"/>
</dbReference>
<dbReference type="GO" id="GO:0016787">
    <property type="term" value="F:hydrolase activity"/>
    <property type="evidence" value="ECO:0007669"/>
    <property type="project" value="UniProtKB-KW"/>
</dbReference>
<feature type="domain" description="Calcineurin-like phosphoesterase" evidence="2">
    <location>
        <begin position="46"/>
        <end position="241"/>
    </location>
</feature>
<dbReference type="EMBL" id="VLLI01000013">
    <property type="protein sequence ID" value="TWI96382.1"/>
    <property type="molecule type" value="Genomic_DNA"/>
</dbReference>
<keyword evidence="1" id="KW-0378">Hydrolase</keyword>
<keyword evidence="1" id="KW-0547">Nucleotide-binding</keyword>
<dbReference type="SUPFAM" id="SSF56300">
    <property type="entry name" value="Metallo-dependent phosphatases"/>
    <property type="match status" value="1"/>
</dbReference>
<dbReference type="Proteomes" id="UP000317010">
    <property type="component" value="Unassembled WGS sequence"/>
</dbReference>
<dbReference type="PANTHER" id="PTHR11575:SF24">
    <property type="entry name" value="5'-NUCLEOTIDASE"/>
    <property type="match status" value="1"/>
</dbReference>
<evidence type="ECO:0000313" key="4">
    <source>
        <dbReference type="Proteomes" id="UP000317010"/>
    </source>
</evidence>
<dbReference type="Gene3D" id="3.60.21.10">
    <property type="match status" value="1"/>
</dbReference>
<reference evidence="3 4" key="1">
    <citation type="submission" date="2019-07" db="EMBL/GenBank/DDBJ databases">
        <title>Genomic Encyclopedia of Archaeal and Bacterial Type Strains, Phase II (KMG-II): from individual species to whole genera.</title>
        <authorList>
            <person name="Goeker M."/>
        </authorList>
    </citation>
    <scope>NUCLEOTIDE SEQUENCE [LARGE SCALE GENOMIC DNA]</scope>
    <source>
        <strain evidence="3 4">ATCC BAA-1854</strain>
    </source>
</reference>
<dbReference type="Pfam" id="PF00149">
    <property type="entry name" value="Metallophos"/>
    <property type="match status" value="1"/>
</dbReference>
<dbReference type="RefSeq" id="WP_144915517.1">
    <property type="nucleotide sequence ID" value="NZ_VLLI01000013.1"/>
</dbReference>
<keyword evidence="4" id="KW-1185">Reference proteome</keyword>
<comment type="similarity">
    <text evidence="1">Belongs to the 5'-nucleotidase family.</text>
</comment>